<protein>
    <submittedName>
        <fullName evidence="4">Lipase_3 domain-containing protein</fullName>
    </submittedName>
</protein>
<dbReference type="PANTHER" id="PTHR45908">
    <property type="entry name" value="PROTEIN CBG11750-RELATED"/>
    <property type="match status" value="1"/>
</dbReference>
<dbReference type="AlphaFoldDB" id="A0A1I7Z274"/>
<reference evidence="4" key="1">
    <citation type="submission" date="2016-11" db="UniProtKB">
        <authorList>
            <consortium name="WormBaseParasite"/>
        </authorList>
    </citation>
    <scope>IDENTIFICATION</scope>
</reference>
<name>A0A1I7Z274_9BILA</name>
<dbReference type="Pfam" id="PF01764">
    <property type="entry name" value="Lipase_3"/>
    <property type="match status" value="1"/>
</dbReference>
<feature type="domain" description="Fungal lipase-type" evidence="2">
    <location>
        <begin position="95"/>
        <end position="231"/>
    </location>
</feature>
<feature type="signal peptide" evidence="1">
    <location>
        <begin position="1"/>
        <end position="17"/>
    </location>
</feature>
<dbReference type="Gene3D" id="3.40.50.1820">
    <property type="entry name" value="alpha/beta hydrolase"/>
    <property type="match status" value="1"/>
</dbReference>
<evidence type="ECO:0000313" key="4">
    <source>
        <dbReference type="WBParaSite" id="L893_g21866.t1"/>
    </source>
</evidence>
<evidence type="ECO:0000259" key="2">
    <source>
        <dbReference type="Pfam" id="PF01764"/>
    </source>
</evidence>
<dbReference type="PANTHER" id="PTHR45908:SF8">
    <property type="entry name" value="FUNGAL LIPASE-LIKE DOMAIN-CONTAINING PROTEIN"/>
    <property type="match status" value="1"/>
</dbReference>
<proteinExistence type="predicted"/>
<feature type="chain" id="PRO_5009312870" evidence="1">
    <location>
        <begin position="18"/>
        <end position="310"/>
    </location>
</feature>
<dbReference type="CDD" id="cd00519">
    <property type="entry name" value="Lipase_3"/>
    <property type="match status" value="1"/>
</dbReference>
<keyword evidence="1" id="KW-0732">Signal</keyword>
<accession>A0A1I7Z274</accession>
<keyword evidence="3" id="KW-1185">Reference proteome</keyword>
<organism evidence="3 4">
    <name type="scientific">Steinernema glaseri</name>
    <dbReference type="NCBI Taxonomy" id="37863"/>
    <lineage>
        <taxon>Eukaryota</taxon>
        <taxon>Metazoa</taxon>
        <taxon>Ecdysozoa</taxon>
        <taxon>Nematoda</taxon>
        <taxon>Chromadorea</taxon>
        <taxon>Rhabditida</taxon>
        <taxon>Tylenchina</taxon>
        <taxon>Panagrolaimomorpha</taxon>
        <taxon>Strongyloidoidea</taxon>
        <taxon>Steinernematidae</taxon>
        <taxon>Steinernema</taxon>
    </lineage>
</organism>
<sequence>MKPTALLLTALLGVVLSTVIRKERLGAVAYDDSFARYKMFFFSSAAYADDPSVCMNAAYPDAENNTVTGVVNVSCAKTDSCRGFTAISHTDKAIIISFRGTTEFMQIIQEGVETIFGAEAFIAGGYVSHYFYEAFKAVWRGGLQDDFLALRNKYPDYEVWVTGHSLGGAMASLCAATLAHLGQVDTQKLKLMTFGQPRVGDKTYADAVNAQLLYAYRVVHNRDIVPHVPPEVLPDHGLLDGYVHHQSEVWYPNKMRVDDSYHVCNADESNSCSDGDWVTLSIMDHGHYFQDHEWITNFGQDGCPKQMVSN</sequence>
<dbReference type="InterPro" id="IPR029058">
    <property type="entry name" value="AB_hydrolase_fold"/>
</dbReference>
<dbReference type="InterPro" id="IPR002921">
    <property type="entry name" value="Fungal_lipase-type"/>
</dbReference>
<dbReference type="SUPFAM" id="SSF53474">
    <property type="entry name" value="alpha/beta-Hydrolases"/>
    <property type="match status" value="1"/>
</dbReference>
<dbReference type="WBParaSite" id="L893_g21866.t1">
    <property type="protein sequence ID" value="L893_g21866.t1"/>
    <property type="gene ID" value="L893_g21866"/>
</dbReference>
<dbReference type="Proteomes" id="UP000095287">
    <property type="component" value="Unplaced"/>
</dbReference>
<dbReference type="GO" id="GO:0006629">
    <property type="term" value="P:lipid metabolic process"/>
    <property type="evidence" value="ECO:0007669"/>
    <property type="project" value="InterPro"/>
</dbReference>
<evidence type="ECO:0000313" key="3">
    <source>
        <dbReference type="Proteomes" id="UP000095287"/>
    </source>
</evidence>
<evidence type="ECO:0000256" key="1">
    <source>
        <dbReference type="SAM" id="SignalP"/>
    </source>
</evidence>